<sequence>MSSPIVFNKDFDAKSIYVMKVYDAEVSKVWDYFTKAELIDQWWAPKPWMCKTDHLNFEEGGTWLYSMNGPEGEKMFGRVKYGEINQGRSFDGIDAFCDQNGNVDEDFPQTKWLLGFTGVEEGTKLSVNMHFESEEDMKKQLEMGFEEGFKMGLNQLEELLK</sequence>
<feature type="domain" description="Activator of Hsp90 ATPase homologue 1/2-like C-terminal" evidence="2">
    <location>
        <begin position="23"/>
        <end position="161"/>
    </location>
</feature>
<keyword evidence="3" id="KW-0808">Transferase</keyword>
<dbReference type="EMBL" id="LLYZ01000002">
    <property type="protein sequence ID" value="KQK27230.1"/>
    <property type="molecule type" value="Genomic_DNA"/>
</dbReference>
<evidence type="ECO:0000256" key="1">
    <source>
        <dbReference type="ARBA" id="ARBA00006817"/>
    </source>
</evidence>
<comment type="caution">
    <text evidence="3">The sequence shown here is derived from an EMBL/GenBank/DDBJ whole genome shotgun (WGS) entry which is preliminary data.</text>
</comment>
<dbReference type="RefSeq" id="WP_056011836.1">
    <property type="nucleotide sequence ID" value="NZ_LLYZ01000002.1"/>
</dbReference>
<accession>A0A0Q3PC34</accession>
<dbReference type="GO" id="GO:0016740">
    <property type="term" value="F:transferase activity"/>
    <property type="evidence" value="ECO:0007669"/>
    <property type="project" value="UniProtKB-KW"/>
</dbReference>
<dbReference type="STRING" id="452084.AR438_03215"/>
<dbReference type="AlphaFoldDB" id="A0A0Q3PC34"/>
<gene>
    <name evidence="3" type="ORF">AR438_03215</name>
</gene>
<dbReference type="InterPro" id="IPR013538">
    <property type="entry name" value="ASHA1/2-like_C"/>
</dbReference>
<reference evidence="3 4" key="1">
    <citation type="submission" date="2015-10" db="EMBL/GenBank/DDBJ databases">
        <title>Chryseobacterium aquaticum genome.</title>
        <authorList>
            <person name="Newman J.D."/>
            <person name="Ferguson M.B."/>
            <person name="Miller J.R."/>
        </authorList>
    </citation>
    <scope>NUCLEOTIDE SEQUENCE [LARGE SCALE GENOMIC DNA]</scope>
    <source>
        <strain evidence="3 4">KCTC 12483</strain>
    </source>
</reference>
<dbReference type="Pfam" id="PF08327">
    <property type="entry name" value="AHSA1"/>
    <property type="match status" value="1"/>
</dbReference>
<dbReference type="Proteomes" id="UP000051682">
    <property type="component" value="Unassembled WGS sequence"/>
</dbReference>
<comment type="similarity">
    <text evidence="1">Belongs to the AHA1 family.</text>
</comment>
<dbReference type="Gene3D" id="3.30.530.20">
    <property type="match status" value="1"/>
</dbReference>
<dbReference type="InterPro" id="IPR023393">
    <property type="entry name" value="START-like_dom_sf"/>
</dbReference>
<organism evidence="3 4">
    <name type="scientific">Chryseobacterium aquaticum</name>
    <dbReference type="NCBI Taxonomy" id="452084"/>
    <lineage>
        <taxon>Bacteria</taxon>
        <taxon>Pseudomonadati</taxon>
        <taxon>Bacteroidota</taxon>
        <taxon>Flavobacteriia</taxon>
        <taxon>Flavobacteriales</taxon>
        <taxon>Weeksellaceae</taxon>
        <taxon>Chryseobacterium group</taxon>
        <taxon>Chryseobacterium</taxon>
    </lineage>
</organism>
<dbReference type="SUPFAM" id="SSF55961">
    <property type="entry name" value="Bet v1-like"/>
    <property type="match status" value="1"/>
</dbReference>
<evidence type="ECO:0000313" key="4">
    <source>
        <dbReference type="Proteomes" id="UP000051682"/>
    </source>
</evidence>
<name>A0A0Q3PC34_9FLAO</name>
<protein>
    <submittedName>
        <fullName evidence="3">Glutathione S-transferase</fullName>
    </submittedName>
</protein>
<keyword evidence="4" id="KW-1185">Reference proteome</keyword>
<dbReference type="OrthoDB" id="9795306at2"/>
<evidence type="ECO:0000259" key="2">
    <source>
        <dbReference type="Pfam" id="PF08327"/>
    </source>
</evidence>
<proteinExistence type="inferred from homology"/>
<evidence type="ECO:0000313" key="3">
    <source>
        <dbReference type="EMBL" id="KQK27230.1"/>
    </source>
</evidence>